<proteinExistence type="predicted"/>
<reference evidence="2" key="1">
    <citation type="journal article" date="2017" name="Nat. Commun.">
        <title>The asparagus genome sheds light on the origin and evolution of a young Y chromosome.</title>
        <authorList>
            <person name="Harkess A."/>
            <person name="Zhou J."/>
            <person name="Xu C."/>
            <person name="Bowers J.E."/>
            <person name="Van der Hulst R."/>
            <person name="Ayyampalayam S."/>
            <person name="Mercati F."/>
            <person name="Riccardi P."/>
            <person name="McKain M.R."/>
            <person name="Kakrana A."/>
            <person name="Tang H."/>
            <person name="Ray J."/>
            <person name="Groenendijk J."/>
            <person name="Arikit S."/>
            <person name="Mathioni S.M."/>
            <person name="Nakano M."/>
            <person name="Shan H."/>
            <person name="Telgmann-Rauber A."/>
            <person name="Kanno A."/>
            <person name="Yue Z."/>
            <person name="Chen H."/>
            <person name="Li W."/>
            <person name="Chen Y."/>
            <person name="Xu X."/>
            <person name="Zhang Y."/>
            <person name="Luo S."/>
            <person name="Chen H."/>
            <person name="Gao J."/>
            <person name="Mao Z."/>
            <person name="Pires J.C."/>
            <person name="Luo M."/>
            <person name="Kudrna D."/>
            <person name="Wing R.A."/>
            <person name="Meyers B.C."/>
            <person name="Yi K."/>
            <person name="Kong H."/>
            <person name="Lavrijsen P."/>
            <person name="Sunseri F."/>
            <person name="Falavigna A."/>
            <person name="Ye Y."/>
            <person name="Leebens-Mack J.H."/>
            <person name="Chen G."/>
        </authorList>
    </citation>
    <scope>NUCLEOTIDE SEQUENCE [LARGE SCALE GENOMIC DNA]</scope>
    <source>
        <strain evidence="2">cv. DH0086</strain>
    </source>
</reference>
<evidence type="ECO:0000313" key="2">
    <source>
        <dbReference type="Proteomes" id="UP000243459"/>
    </source>
</evidence>
<dbReference type="Gramene" id="ONK68799">
    <property type="protein sequence ID" value="ONK68799"/>
    <property type="gene ID" value="A4U43_C05F16150"/>
</dbReference>
<accession>A0A5P1EVV5</accession>
<organism evidence="1 2">
    <name type="scientific">Asparagus officinalis</name>
    <name type="common">Garden asparagus</name>
    <dbReference type="NCBI Taxonomy" id="4686"/>
    <lineage>
        <taxon>Eukaryota</taxon>
        <taxon>Viridiplantae</taxon>
        <taxon>Streptophyta</taxon>
        <taxon>Embryophyta</taxon>
        <taxon>Tracheophyta</taxon>
        <taxon>Spermatophyta</taxon>
        <taxon>Magnoliopsida</taxon>
        <taxon>Liliopsida</taxon>
        <taxon>Asparagales</taxon>
        <taxon>Asparagaceae</taxon>
        <taxon>Asparagoideae</taxon>
        <taxon>Asparagus</taxon>
    </lineage>
</organism>
<keyword evidence="2" id="KW-1185">Reference proteome</keyword>
<gene>
    <name evidence="1" type="ORF">A4U43_C05F16150</name>
</gene>
<evidence type="ECO:0000313" key="1">
    <source>
        <dbReference type="EMBL" id="ONK68799.1"/>
    </source>
</evidence>
<dbReference type="EMBL" id="CM007385">
    <property type="protein sequence ID" value="ONK68799.1"/>
    <property type="molecule type" value="Genomic_DNA"/>
</dbReference>
<feature type="non-terminal residue" evidence="1">
    <location>
        <position position="1"/>
    </location>
</feature>
<feature type="non-terminal residue" evidence="1">
    <location>
        <position position="51"/>
    </location>
</feature>
<sequence length="51" mass="5514">LVLPPVLSASSSFSATMLHYCHILLLMSSPAKVRPMGMFSSVACLNLQICF</sequence>
<name>A0A5P1EVV5_ASPOF</name>
<dbReference type="AlphaFoldDB" id="A0A5P1EVV5"/>
<dbReference type="Proteomes" id="UP000243459">
    <property type="component" value="Chromosome 5"/>
</dbReference>
<protein>
    <submittedName>
        <fullName evidence="1">Uncharacterized protein</fullName>
    </submittedName>
</protein>